<evidence type="ECO:0000313" key="2">
    <source>
        <dbReference type="EMBL" id="HFH30471.1"/>
    </source>
</evidence>
<accession>A0A7C3E8G9</accession>
<dbReference type="AlphaFoldDB" id="A0A7C3E8G9"/>
<dbReference type="InterPro" id="IPR036291">
    <property type="entry name" value="NAD(P)-bd_dom_sf"/>
</dbReference>
<dbReference type="PANTHER" id="PTHR33303">
    <property type="entry name" value="CYTOPLASMIC PROTEIN-RELATED"/>
    <property type="match status" value="1"/>
</dbReference>
<dbReference type="SMART" id="SM00881">
    <property type="entry name" value="CoA_binding"/>
    <property type="match status" value="1"/>
</dbReference>
<dbReference type="Gene3D" id="3.40.50.720">
    <property type="entry name" value="NAD(P)-binding Rossmann-like Domain"/>
    <property type="match status" value="1"/>
</dbReference>
<feature type="domain" description="CoA-binding" evidence="1">
    <location>
        <begin position="3"/>
        <end position="95"/>
    </location>
</feature>
<sequence>MNNASERTVVVLGASDNPDRYSFRALRELVFHGFRAIPVHPHLQTIQGLPVHSSLEAITEPVDTVTIYVSPKHSSAMIDAIVKLNPKRVILNPGAENPDLERALDTAGIPALHACSLVLLSTGRF</sequence>
<dbReference type="InterPro" id="IPR003781">
    <property type="entry name" value="CoA-bd"/>
</dbReference>
<proteinExistence type="predicted"/>
<comment type="caution">
    <text evidence="2">The sequence shown here is derived from an EMBL/GenBank/DDBJ whole genome shotgun (WGS) entry which is preliminary data.</text>
</comment>
<dbReference type="Pfam" id="PF13380">
    <property type="entry name" value="CoA_binding_2"/>
    <property type="match status" value="1"/>
</dbReference>
<name>A0A7C3E8G9_9SPIR</name>
<evidence type="ECO:0000259" key="1">
    <source>
        <dbReference type="SMART" id="SM00881"/>
    </source>
</evidence>
<dbReference type="EMBL" id="DSVL01000410">
    <property type="protein sequence ID" value="HFH30471.1"/>
    <property type="molecule type" value="Genomic_DNA"/>
</dbReference>
<organism evidence="2">
    <name type="scientific">Gracilinema caldarium</name>
    <dbReference type="NCBI Taxonomy" id="215591"/>
    <lineage>
        <taxon>Bacteria</taxon>
        <taxon>Pseudomonadati</taxon>
        <taxon>Spirochaetota</taxon>
        <taxon>Spirochaetia</taxon>
        <taxon>Spirochaetales</taxon>
        <taxon>Breznakiellaceae</taxon>
        <taxon>Gracilinema</taxon>
    </lineage>
</organism>
<protein>
    <submittedName>
        <fullName evidence="2">CoA-binding protein</fullName>
    </submittedName>
</protein>
<reference evidence="2" key="1">
    <citation type="journal article" date="2020" name="mSystems">
        <title>Genome- and Community-Level Interaction Insights into Carbon Utilization and Element Cycling Functions of Hydrothermarchaeota in Hydrothermal Sediment.</title>
        <authorList>
            <person name="Zhou Z."/>
            <person name="Liu Y."/>
            <person name="Xu W."/>
            <person name="Pan J."/>
            <person name="Luo Z.H."/>
            <person name="Li M."/>
        </authorList>
    </citation>
    <scope>NUCLEOTIDE SEQUENCE [LARGE SCALE GENOMIC DNA]</scope>
    <source>
        <strain evidence="2">SpSt-503</strain>
    </source>
</reference>
<gene>
    <name evidence="2" type="ORF">ENS59_13345</name>
</gene>
<dbReference type="PANTHER" id="PTHR33303:SF2">
    <property type="entry name" value="COA-BINDING DOMAIN-CONTAINING PROTEIN"/>
    <property type="match status" value="1"/>
</dbReference>
<dbReference type="SUPFAM" id="SSF51735">
    <property type="entry name" value="NAD(P)-binding Rossmann-fold domains"/>
    <property type="match status" value="1"/>
</dbReference>